<keyword evidence="7" id="KW-1133">Transmembrane helix</keyword>
<feature type="signal peptide" evidence="7">
    <location>
        <begin position="1"/>
        <end position="17"/>
    </location>
</feature>
<dbReference type="CDD" id="cd16378">
    <property type="entry name" value="CcmH_N"/>
    <property type="match status" value="1"/>
</dbReference>
<keyword evidence="6 7" id="KW-0408">Iron</keyword>
<evidence type="ECO:0000256" key="1">
    <source>
        <dbReference type="ARBA" id="ARBA00010342"/>
    </source>
</evidence>
<evidence type="ECO:0000256" key="7">
    <source>
        <dbReference type="RuleBase" id="RU364112"/>
    </source>
</evidence>
<gene>
    <name evidence="9" type="ORF">LGQ03_03305</name>
</gene>
<comment type="function">
    <text evidence="7">Possible subunit of a heme lyase.</text>
</comment>
<evidence type="ECO:0000256" key="3">
    <source>
        <dbReference type="ARBA" id="ARBA00022723"/>
    </source>
</evidence>
<dbReference type="RefSeq" id="WP_226747219.1">
    <property type="nucleotide sequence ID" value="NZ_JAJATZ010000001.1"/>
</dbReference>
<reference evidence="9" key="1">
    <citation type="submission" date="2021-10" db="EMBL/GenBank/DDBJ databases">
        <title>Loktanella gaetbuli sp. nov., isolated from a tidal flat.</title>
        <authorList>
            <person name="Park S."/>
            <person name="Yoon J.-H."/>
        </authorList>
    </citation>
    <scope>NUCLEOTIDE SEQUENCE</scope>
    <source>
        <strain evidence="9">TSTF-M6</strain>
    </source>
</reference>
<feature type="chain" id="PRO_5044987386" description="Cytochrome c-type biogenesis protein" evidence="7">
    <location>
        <begin position="18"/>
        <end position="147"/>
    </location>
</feature>
<evidence type="ECO:0000259" key="8">
    <source>
        <dbReference type="Pfam" id="PF03918"/>
    </source>
</evidence>
<feature type="transmembrane region" description="Helical" evidence="7">
    <location>
        <begin position="101"/>
        <end position="122"/>
    </location>
</feature>
<keyword evidence="7" id="KW-0812">Transmembrane</keyword>
<keyword evidence="10" id="KW-1185">Reference proteome</keyword>
<keyword evidence="5" id="KW-0201">Cytochrome c-type biogenesis</keyword>
<dbReference type="Pfam" id="PF03918">
    <property type="entry name" value="CcmH"/>
    <property type="match status" value="1"/>
</dbReference>
<dbReference type="InterPro" id="IPR038297">
    <property type="entry name" value="CcmH/CycL/NrfF/Ccl2_sf"/>
</dbReference>
<proteinExistence type="inferred from homology"/>
<evidence type="ECO:0000256" key="6">
    <source>
        <dbReference type="ARBA" id="ARBA00023004"/>
    </source>
</evidence>
<evidence type="ECO:0000256" key="5">
    <source>
        <dbReference type="ARBA" id="ARBA00022748"/>
    </source>
</evidence>
<protein>
    <recommendedName>
        <fullName evidence="7">Cytochrome c-type biogenesis protein</fullName>
    </recommendedName>
</protein>
<keyword evidence="2 7" id="KW-0349">Heme</keyword>
<dbReference type="InterPro" id="IPR051263">
    <property type="entry name" value="C-type_cytochrome_biogenesis"/>
</dbReference>
<evidence type="ECO:0000256" key="2">
    <source>
        <dbReference type="ARBA" id="ARBA00022617"/>
    </source>
</evidence>
<dbReference type="PANTHER" id="PTHR47870">
    <property type="entry name" value="CYTOCHROME C-TYPE BIOGENESIS PROTEIN CCMH"/>
    <property type="match status" value="1"/>
</dbReference>
<name>A0ABS8BR97_9RHOB</name>
<comment type="similarity">
    <text evidence="1 7">Belongs to the CcmH/CycL/Ccl2/NrfF family.</text>
</comment>
<comment type="caution">
    <text evidence="9">The sequence shown here is derived from an EMBL/GenBank/DDBJ whole genome shotgun (WGS) entry which is preliminary data.</text>
</comment>
<dbReference type="PANTHER" id="PTHR47870:SF1">
    <property type="entry name" value="CYTOCHROME C-TYPE BIOGENESIS PROTEIN CCMH"/>
    <property type="match status" value="1"/>
</dbReference>
<dbReference type="InterPro" id="IPR005616">
    <property type="entry name" value="CcmH/CycL/Ccl2/NrfF_N"/>
</dbReference>
<sequence>MRWLALILCLWALPAFAVDPSEVLDDPVLEERARDLSKGLRCPVCQNESIDESNAPISRELRVLLRERLVAGDSDAEVREFLVARFGEFVLLEPDRTGVNIILWWAAPALLLLALGVGWTAIRRKPGTGDAQLTEKERAELEKILRS</sequence>
<feature type="domain" description="CcmH/CycL/Ccl2/NrfF N-terminal" evidence="8">
    <location>
        <begin position="6"/>
        <end position="145"/>
    </location>
</feature>
<dbReference type="Proteomes" id="UP001138961">
    <property type="component" value="Unassembled WGS sequence"/>
</dbReference>
<evidence type="ECO:0000256" key="4">
    <source>
        <dbReference type="ARBA" id="ARBA00022729"/>
    </source>
</evidence>
<evidence type="ECO:0000313" key="10">
    <source>
        <dbReference type="Proteomes" id="UP001138961"/>
    </source>
</evidence>
<dbReference type="Gene3D" id="1.10.8.640">
    <property type="entry name" value="Cytochrome C biogenesis protein"/>
    <property type="match status" value="1"/>
</dbReference>
<organism evidence="9 10">
    <name type="scientific">Loktanella gaetbuli</name>
    <dbReference type="NCBI Taxonomy" id="2881335"/>
    <lineage>
        <taxon>Bacteria</taxon>
        <taxon>Pseudomonadati</taxon>
        <taxon>Pseudomonadota</taxon>
        <taxon>Alphaproteobacteria</taxon>
        <taxon>Rhodobacterales</taxon>
        <taxon>Roseobacteraceae</taxon>
        <taxon>Loktanella</taxon>
    </lineage>
</organism>
<keyword evidence="3 7" id="KW-0479">Metal-binding</keyword>
<evidence type="ECO:0000313" key="9">
    <source>
        <dbReference type="EMBL" id="MCB5198259.1"/>
    </source>
</evidence>
<keyword evidence="4 7" id="KW-0732">Signal</keyword>
<keyword evidence="7" id="KW-0472">Membrane</keyword>
<accession>A0ABS8BR97</accession>
<dbReference type="EMBL" id="JAJATZ010000001">
    <property type="protein sequence ID" value="MCB5198259.1"/>
    <property type="molecule type" value="Genomic_DNA"/>
</dbReference>